<reference evidence="2" key="1">
    <citation type="submission" date="2022-02" db="EMBL/GenBank/DDBJ databases">
        <authorList>
            <person name="Lee M."/>
            <person name="Kim S.-J."/>
            <person name="Jung M.-Y."/>
        </authorList>
    </citation>
    <scope>NUCLEOTIDE SEQUENCE</scope>
    <source>
        <strain evidence="2">JHP9</strain>
    </source>
</reference>
<evidence type="ECO:0000313" key="2">
    <source>
        <dbReference type="EMBL" id="MCL6423744.1"/>
    </source>
</evidence>
<feature type="compositionally biased region" description="Basic and acidic residues" evidence="1">
    <location>
        <begin position="24"/>
        <end position="68"/>
    </location>
</feature>
<gene>
    <name evidence="2" type="ORF">Bequi_10155</name>
</gene>
<dbReference type="RefSeq" id="WP_249737826.1">
    <property type="nucleotide sequence ID" value="NZ_JAKNCJ010000005.1"/>
</dbReference>
<accession>A0ABT0R1W7</accession>
<organism evidence="2 3">
    <name type="scientific">Brachybacterium equifaecis</name>
    <dbReference type="NCBI Taxonomy" id="2910770"/>
    <lineage>
        <taxon>Bacteria</taxon>
        <taxon>Bacillati</taxon>
        <taxon>Actinomycetota</taxon>
        <taxon>Actinomycetes</taxon>
        <taxon>Micrococcales</taxon>
        <taxon>Dermabacteraceae</taxon>
        <taxon>Brachybacterium</taxon>
    </lineage>
</organism>
<evidence type="ECO:0000313" key="3">
    <source>
        <dbReference type="Proteomes" id="UP001203761"/>
    </source>
</evidence>
<keyword evidence="3" id="KW-1185">Reference proteome</keyword>
<comment type="caution">
    <text evidence="2">The sequence shown here is derived from an EMBL/GenBank/DDBJ whole genome shotgun (WGS) entry which is preliminary data.</text>
</comment>
<protein>
    <recommendedName>
        <fullName evidence="4">Multidrug transporter</fullName>
    </recommendedName>
</protein>
<proteinExistence type="predicted"/>
<feature type="region of interest" description="Disordered" evidence="1">
    <location>
        <begin position="1"/>
        <end position="81"/>
    </location>
</feature>
<dbReference type="Proteomes" id="UP001203761">
    <property type="component" value="Unassembled WGS sequence"/>
</dbReference>
<evidence type="ECO:0000256" key="1">
    <source>
        <dbReference type="SAM" id="MobiDB-lite"/>
    </source>
</evidence>
<sequence>MSVDPNIDYLSHDPEDSEELSEDPAIRRAQETERKIRGALATKDKPLRDDETTAERLRRSGEEARAEDSAQDSGDSVGAED</sequence>
<dbReference type="EMBL" id="JAKNCJ010000005">
    <property type="protein sequence ID" value="MCL6423744.1"/>
    <property type="molecule type" value="Genomic_DNA"/>
</dbReference>
<evidence type="ECO:0008006" key="4">
    <source>
        <dbReference type="Google" id="ProtNLM"/>
    </source>
</evidence>
<name>A0ABT0R1W7_9MICO</name>